<evidence type="ECO:0000313" key="1">
    <source>
        <dbReference type="EMBL" id="DAD45564.1"/>
    </source>
</evidence>
<dbReference type="AlphaFoldDB" id="A0A822ZHI7"/>
<name>A0A822ZHI7_NELNU</name>
<sequence length="76" mass="8828">MSSNRSHGRNQIDPPNTDMLIRSLVERKLDILRELIPGGQQMDIETLFGQTANYILLLREYVSILTYLIELHEEKS</sequence>
<dbReference type="EMBL" id="DUZY01000007">
    <property type="protein sequence ID" value="DAD45564.1"/>
    <property type="molecule type" value="Genomic_DNA"/>
</dbReference>
<evidence type="ECO:0000313" key="2">
    <source>
        <dbReference type="Proteomes" id="UP000607653"/>
    </source>
</evidence>
<protein>
    <submittedName>
        <fullName evidence="1">Uncharacterized protein</fullName>
    </submittedName>
</protein>
<reference evidence="1 2" key="1">
    <citation type="journal article" date="2020" name="Mol. Biol. Evol.">
        <title>Distinct Expression and Methylation Patterns for Genes with Different Fates following a Single Whole-Genome Duplication in Flowering Plants.</title>
        <authorList>
            <person name="Shi T."/>
            <person name="Rahmani R.S."/>
            <person name="Gugger P.F."/>
            <person name="Wang M."/>
            <person name="Li H."/>
            <person name="Zhang Y."/>
            <person name="Li Z."/>
            <person name="Wang Q."/>
            <person name="Van de Peer Y."/>
            <person name="Marchal K."/>
            <person name="Chen J."/>
        </authorList>
    </citation>
    <scope>NUCLEOTIDE SEQUENCE [LARGE SCALE GENOMIC DNA]</scope>
    <source>
        <tissue evidence="1">Leaf</tissue>
    </source>
</reference>
<gene>
    <name evidence="1" type="ORF">HUJ06_003794</name>
</gene>
<accession>A0A822ZHI7</accession>
<comment type="caution">
    <text evidence="1">The sequence shown here is derived from an EMBL/GenBank/DDBJ whole genome shotgun (WGS) entry which is preliminary data.</text>
</comment>
<proteinExistence type="predicted"/>
<organism evidence="1 2">
    <name type="scientific">Nelumbo nucifera</name>
    <name type="common">Sacred lotus</name>
    <dbReference type="NCBI Taxonomy" id="4432"/>
    <lineage>
        <taxon>Eukaryota</taxon>
        <taxon>Viridiplantae</taxon>
        <taxon>Streptophyta</taxon>
        <taxon>Embryophyta</taxon>
        <taxon>Tracheophyta</taxon>
        <taxon>Spermatophyta</taxon>
        <taxon>Magnoliopsida</taxon>
        <taxon>Proteales</taxon>
        <taxon>Nelumbonaceae</taxon>
        <taxon>Nelumbo</taxon>
    </lineage>
</organism>
<keyword evidence="2" id="KW-1185">Reference proteome</keyword>
<dbReference type="Proteomes" id="UP000607653">
    <property type="component" value="Unassembled WGS sequence"/>
</dbReference>